<dbReference type="Proteomes" id="UP001589627">
    <property type="component" value="Unassembled WGS sequence"/>
</dbReference>
<comment type="caution">
    <text evidence="2">The sequence shown here is derived from an EMBL/GenBank/DDBJ whole genome shotgun (WGS) entry which is preliminary data.</text>
</comment>
<accession>A0ABV5YSU4</accession>
<organism evidence="2 3">
    <name type="scientific">Actinoallomurus acaciae</name>
    <dbReference type="NCBI Taxonomy" id="502577"/>
    <lineage>
        <taxon>Bacteria</taxon>
        <taxon>Bacillati</taxon>
        <taxon>Actinomycetota</taxon>
        <taxon>Actinomycetes</taxon>
        <taxon>Streptosporangiales</taxon>
        <taxon>Thermomonosporaceae</taxon>
        <taxon>Actinoallomurus</taxon>
    </lineage>
</organism>
<evidence type="ECO:0000256" key="1">
    <source>
        <dbReference type="SAM" id="MobiDB-lite"/>
    </source>
</evidence>
<proteinExistence type="predicted"/>
<dbReference type="EMBL" id="JBHLZP010000463">
    <property type="protein sequence ID" value="MFB9838100.1"/>
    <property type="molecule type" value="Genomic_DNA"/>
</dbReference>
<evidence type="ECO:0000313" key="2">
    <source>
        <dbReference type="EMBL" id="MFB9838100.1"/>
    </source>
</evidence>
<name>A0ABV5YSU4_9ACTN</name>
<feature type="region of interest" description="Disordered" evidence="1">
    <location>
        <begin position="28"/>
        <end position="59"/>
    </location>
</feature>
<feature type="compositionally biased region" description="Polar residues" evidence="1">
    <location>
        <begin position="37"/>
        <end position="50"/>
    </location>
</feature>
<evidence type="ECO:0000313" key="3">
    <source>
        <dbReference type="Proteomes" id="UP001589627"/>
    </source>
</evidence>
<keyword evidence="3" id="KW-1185">Reference proteome</keyword>
<reference evidence="2 3" key="1">
    <citation type="submission" date="2024-09" db="EMBL/GenBank/DDBJ databases">
        <authorList>
            <person name="Sun Q."/>
            <person name="Mori K."/>
        </authorList>
    </citation>
    <scope>NUCLEOTIDE SEQUENCE [LARGE SCALE GENOMIC DNA]</scope>
    <source>
        <strain evidence="2 3">TBRC 0563</strain>
    </source>
</reference>
<gene>
    <name evidence="2" type="ORF">ACFFNX_38650</name>
</gene>
<sequence length="59" mass="6139">MLKLVTALKPPAALKPVTILKPPATLKPVTALKPPTDRTQAASDYPQAQLNLPDPGIGA</sequence>
<dbReference type="RefSeq" id="WP_378211073.1">
    <property type="nucleotide sequence ID" value="NZ_JBHLZP010000463.1"/>
</dbReference>
<protein>
    <submittedName>
        <fullName evidence="2">Uncharacterized protein</fullName>
    </submittedName>
</protein>